<feature type="region of interest" description="Disordered" evidence="1">
    <location>
        <begin position="66"/>
        <end position="108"/>
    </location>
</feature>
<name>A0ABM3JHE5_BACDO</name>
<evidence type="ECO:0000313" key="2">
    <source>
        <dbReference type="Proteomes" id="UP001652620"/>
    </source>
</evidence>
<protein>
    <submittedName>
        <fullName evidence="3">Uncharacterized protein LOC125777596</fullName>
    </submittedName>
</protein>
<feature type="compositionally biased region" description="Low complexity" evidence="1">
    <location>
        <begin position="78"/>
        <end position="88"/>
    </location>
</feature>
<evidence type="ECO:0000256" key="1">
    <source>
        <dbReference type="SAM" id="MobiDB-lite"/>
    </source>
</evidence>
<gene>
    <name evidence="3" type="primary">LOC125777596</name>
</gene>
<evidence type="ECO:0000313" key="3">
    <source>
        <dbReference type="RefSeq" id="XP_049308641.1"/>
    </source>
</evidence>
<proteinExistence type="predicted"/>
<accession>A0ABM3JHE5</accession>
<keyword evidence="2" id="KW-1185">Reference proteome</keyword>
<dbReference type="Proteomes" id="UP001652620">
    <property type="component" value="Chromosome 1"/>
</dbReference>
<organism evidence="2 3">
    <name type="scientific">Bactrocera dorsalis</name>
    <name type="common">Oriental fruit fly</name>
    <name type="synonym">Dacus dorsalis</name>
    <dbReference type="NCBI Taxonomy" id="27457"/>
    <lineage>
        <taxon>Eukaryota</taxon>
        <taxon>Metazoa</taxon>
        <taxon>Ecdysozoa</taxon>
        <taxon>Arthropoda</taxon>
        <taxon>Hexapoda</taxon>
        <taxon>Insecta</taxon>
        <taxon>Pterygota</taxon>
        <taxon>Neoptera</taxon>
        <taxon>Endopterygota</taxon>
        <taxon>Diptera</taxon>
        <taxon>Brachycera</taxon>
        <taxon>Muscomorpha</taxon>
        <taxon>Tephritoidea</taxon>
        <taxon>Tephritidae</taxon>
        <taxon>Bactrocera</taxon>
        <taxon>Bactrocera</taxon>
    </lineage>
</organism>
<dbReference type="GeneID" id="125777596"/>
<sequence length="172" mass="19662">MNYSAAEIKEKVHNFTNRYKLEKNAVGMTGGSPSSWIHYKEVEEILSGNKAVNFKELMQESIDVEPDDNNGWSAIYPSTSSQSQSISSDELAGLSTTPESAKRRKLTHERLVENLEKTSDMFEKEMESMRGVQERIVELTEKAVLSEEKRNDILKEMSENTKSFYKDLKLTK</sequence>
<reference evidence="2" key="1">
    <citation type="submission" date="2025-05" db="UniProtKB">
        <authorList>
            <consortium name="RefSeq"/>
        </authorList>
    </citation>
    <scope>NUCLEOTIDE SEQUENCE [LARGE SCALE GENOMIC DNA]</scope>
</reference>
<reference evidence="3" key="2">
    <citation type="submission" date="2025-08" db="UniProtKB">
        <authorList>
            <consortium name="RefSeq"/>
        </authorList>
    </citation>
    <scope>IDENTIFICATION</scope>
    <source>
        <tissue evidence="3">Adult</tissue>
    </source>
</reference>
<dbReference type="RefSeq" id="XP_049308641.1">
    <property type="nucleotide sequence ID" value="XM_049452684.1"/>
</dbReference>